<gene>
    <name evidence="2" type="ORF">ACFPQ9_26040</name>
</gene>
<evidence type="ECO:0000313" key="2">
    <source>
        <dbReference type="EMBL" id="MFC5217304.1"/>
    </source>
</evidence>
<organism evidence="2 3">
    <name type="scientific">Streptomyces coerulescens</name>
    <dbReference type="NCBI Taxonomy" id="29304"/>
    <lineage>
        <taxon>Bacteria</taxon>
        <taxon>Bacillati</taxon>
        <taxon>Actinomycetota</taxon>
        <taxon>Actinomycetes</taxon>
        <taxon>Kitasatosporales</taxon>
        <taxon>Streptomycetaceae</taxon>
        <taxon>Streptomyces</taxon>
    </lineage>
</organism>
<keyword evidence="3" id="KW-1185">Reference proteome</keyword>
<dbReference type="RefSeq" id="WP_380857886.1">
    <property type="nucleotide sequence ID" value="NZ_JBHSKM010000019.1"/>
</dbReference>
<proteinExistence type="predicted"/>
<comment type="caution">
    <text evidence="2">The sequence shown here is derived from an EMBL/GenBank/DDBJ whole genome shotgun (WGS) entry which is preliminary data.</text>
</comment>
<evidence type="ECO:0000313" key="3">
    <source>
        <dbReference type="Proteomes" id="UP001596263"/>
    </source>
</evidence>
<reference evidence="3" key="1">
    <citation type="journal article" date="2019" name="Int. J. Syst. Evol. Microbiol.">
        <title>The Global Catalogue of Microorganisms (GCM) 10K type strain sequencing project: providing services to taxonomists for standard genome sequencing and annotation.</title>
        <authorList>
            <consortium name="The Broad Institute Genomics Platform"/>
            <consortium name="The Broad Institute Genome Sequencing Center for Infectious Disease"/>
            <person name="Wu L."/>
            <person name="Ma J."/>
        </authorList>
    </citation>
    <scope>NUCLEOTIDE SEQUENCE [LARGE SCALE GENOMIC DNA]</scope>
    <source>
        <strain evidence="3">KCTC 42586</strain>
    </source>
</reference>
<accession>A0ABW0CP23</accession>
<sequence>MTAVTLVLAAALYLYFTGGPRWLRSLTARIRSRIPGSRAGASAAARAHQLRTPRVRIAEALGIRTQAGALAARSKIGAEGERRTAARLAPLALAGWRIWHDRALPYGRANVDHLAITPRGVVLVLDTKAWSARRPVSVSGGRLWHGSRDVTGRLDGLRHEASAVAQVLGVPVIPVVVMDGPDVQGEPLELDGIHIIPARAVCTRLRVLVLGRRGHVPISQLDARVDQLLPPYLNGPR</sequence>
<dbReference type="Pfam" id="PF08378">
    <property type="entry name" value="NERD"/>
    <property type="match status" value="1"/>
</dbReference>
<name>A0ABW0CP23_STRCD</name>
<dbReference type="EMBL" id="JBHSKM010000019">
    <property type="protein sequence ID" value="MFC5217304.1"/>
    <property type="molecule type" value="Genomic_DNA"/>
</dbReference>
<feature type="domain" description="NERD" evidence="1">
    <location>
        <begin position="77"/>
        <end position="177"/>
    </location>
</feature>
<dbReference type="InterPro" id="IPR011528">
    <property type="entry name" value="NERD"/>
</dbReference>
<dbReference type="Proteomes" id="UP001596263">
    <property type="component" value="Unassembled WGS sequence"/>
</dbReference>
<evidence type="ECO:0000259" key="1">
    <source>
        <dbReference type="Pfam" id="PF08378"/>
    </source>
</evidence>
<protein>
    <submittedName>
        <fullName evidence="2">Nuclease-related domain-containing protein</fullName>
    </submittedName>
</protein>